<organism evidence="1 2">
    <name type="scientific">Cohnella zeiphila</name>
    <dbReference type="NCBI Taxonomy" id="2761120"/>
    <lineage>
        <taxon>Bacteria</taxon>
        <taxon>Bacillati</taxon>
        <taxon>Bacillota</taxon>
        <taxon>Bacilli</taxon>
        <taxon>Bacillales</taxon>
        <taxon>Paenibacillaceae</taxon>
        <taxon>Cohnella</taxon>
    </lineage>
</organism>
<gene>
    <name evidence="1" type="ORF">H7C18_09780</name>
</gene>
<dbReference type="EMBL" id="JACJVO010000010">
    <property type="protein sequence ID" value="MBB6731195.1"/>
    <property type="molecule type" value="Genomic_DNA"/>
</dbReference>
<dbReference type="Proteomes" id="UP000564644">
    <property type="component" value="Unassembled WGS sequence"/>
</dbReference>
<dbReference type="RefSeq" id="WP_185128872.1">
    <property type="nucleotide sequence ID" value="NZ_JACJVO010000010.1"/>
</dbReference>
<reference evidence="1 2" key="1">
    <citation type="submission" date="2020-08" db="EMBL/GenBank/DDBJ databases">
        <title>Cohnella phylogeny.</title>
        <authorList>
            <person name="Dunlap C."/>
        </authorList>
    </citation>
    <scope>NUCLEOTIDE SEQUENCE [LARGE SCALE GENOMIC DNA]</scope>
    <source>
        <strain evidence="1 2">CBP 2801</strain>
    </source>
</reference>
<evidence type="ECO:0008006" key="3">
    <source>
        <dbReference type="Google" id="ProtNLM"/>
    </source>
</evidence>
<comment type="caution">
    <text evidence="1">The sequence shown here is derived from an EMBL/GenBank/DDBJ whole genome shotgun (WGS) entry which is preliminary data.</text>
</comment>
<proteinExistence type="predicted"/>
<dbReference type="AlphaFoldDB" id="A0A7X0SJL7"/>
<keyword evidence="2" id="KW-1185">Reference proteome</keyword>
<protein>
    <recommendedName>
        <fullName evidence="3">HTH iclR-type domain-containing protein</fullName>
    </recommendedName>
</protein>
<evidence type="ECO:0000313" key="1">
    <source>
        <dbReference type="EMBL" id="MBB6731195.1"/>
    </source>
</evidence>
<name>A0A7X0SJL7_9BACL</name>
<evidence type="ECO:0000313" key="2">
    <source>
        <dbReference type="Proteomes" id="UP000564644"/>
    </source>
</evidence>
<accession>A0A7X0SJL7</accession>
<sequence length="244" mass="27056">MVIEADGFGPHWRDISRWQFDGDLERQNLLLIAGWKMLRFSYDGIMEKPLRCQQTLLLSLAKWGQLAVEAGRKTPLNVYERAILHFALSFEGEKMTPSEVARELGISSPTAITYMQALAEKVLASRSFTNWQKNGICPGFSPHKGMSEESNQITHNGGETSRWAKESNQITHIGGETSRWAEESKQITHIGGETSRWAKESNQITHIGDETSGYAKESNRITHIGDETSVAAKSGLGVALPGPT</sequence>